<dbReference type="GO" id="GO:0006281">
    <property type="term" value="P:DNA repair"/>
    <property type="evidence" value="ECO:0007669"/>
    <property type="project" value="UniProtKB-KW"/>
</dbReference>
<dbReference type="InterPro" id="IPR006197">
    <property type="entry name" value="Peptidase_S24_LexA"/>
</dbReference>
<dbReference type="RefSeq" id="WP_197052726.1">
    <property type="nucleotide sequence ID" value="NZ_CCCS020000022.1"/>
</dbReference>
<reference evidence="9" key="2">
    <citation type="submission" date="2014-07" db="EMBL/GenBank/DDBJ databases">
        <title>Initial genome analysis of the psychrotolerant acidophile Acidithiobacillus ferrivorans CF27: insights into iron and sulfur oxidation pathways and into biofilm formation.</title>
        <authorList>
            <person name="Talla E."/>
            <person name="Hedrich S."/>
            <person name="Mangenot S."/>
            <person name="Ji B."/>
            <person name="Johnson D.B."/>
            <person name="Barbe V."/>
            <person name="Bonnefoy V."/>
        </authorList>
    </citation>
    <scope>NUCLEOTIDE SEQUENCE [LARGE SCALE GENOMIC DNA]</scope>
    <source>
        <strain evidence="9">CF27</strain>
    </source>
</reference>
<dbReference type="InterPro" id="IPR050077">
    <property type="entry name" value="LexA_repressor"/>
</dbReference>
<keyword evidence="2" id="KW-0227">DNA damage</keyword>
<protein>
    <submittedName>
        <fullName evidence="9 10">protein ImpA</fullName>
        <ecNumber evidence="9 10">3.4.21.-</ecNumber>
    </submittedName>
</protein>
<dbReference type="Gene3D" id="2.10.109.10">
    <property type="entry name" value="Umud Fragment, subunit A"/>
    <property type="match status" value="1"/>
</dbReference>
<dbReference type="GO" id="GO:0003677">
    <property type="term" value="F:DNA binding"/>
    <property type="evidence" value="ECO:0007669"/>
    <property type="project" value="InterPro"/>
</dbReference>
<dbReference type="PANTHER" id="PTHR33516:SF2">
    <property type="entry name" value="LEXA REPRESSOR-RELATED"/>
    <property type="match status" value="1"/>
</dbReference>
<keyword evidence="5" id="KW-0234">DNA repair</keyword>
<keyword evidence="6" id="KW-0742">SOS response</keyword>
<evidence type="ECO:0000256" key="7">
    <source>
        <dbReference type="RuleBase" id="RU003991"/>
    </source>
</evidence>
<evidence type="ECO:0000313" key="11">
    <source>
        <dbReference type="Proteomes" id="UP000193925"/>
    </source>
</evidence>
<name>A0A060URC4_9PROT</name>
<evidence type="ECO:0000259" key="8">
    <source>
        <dbReference type="Pfam" id="PF00717"/>
    </source>
</evidence>
<reference evidence="10 11" key="3">
    <citation type="submission" date="2017-03" db="EMBL/GenBank/DDBJ databases">
        <authorList>
            <person name="Regsiter A."/>
            <person name="William W."/>
        </authorList>
    </citation>
    <scope>NUCLEOTIDE SEQUENCE [LARGE SCALE GENOMIC DNA]</scope>
    <source>
        <strain evidence="10">PRJEB5721</strain>
    </source>
</reference>
<proteinExistence type="inferred from homology"/>
<dbReference type="InterPro" id="IPR036286">
    <property type="entry name" value="LexA/Signal_pep-like_sf"/>
</dbReference>
<reference evidence="9" key="1">
    <citation type="submission" date="2014-03" db="EMBL/GenBank/DDBJ databases">
        <authorList>
            <person name="Genoscope - CEA"/>
        </authorList>
    </citation>
    <scope>NUCLEOTIDE SEQUENCE [LARGE SCALE GENOMIC DNA]</scope>
    <source>
        <strain evidence="9">CF27</strain>
    </source>
</reference>
<sequence length="151" mass="16462">MALDSTTLAKVELTVMQPHPDAPKSALPLFLSKVTAGLPAQVDDTVHDYVDLNDYCLPHPESSFLLRVSGQSMLGAGIHDGDLLVVDRSSKPKSGQVVIAALDGEFTVKRLARQGQAVQLVAENPEYPSIKVRPDQMFMIWGVVTFVVHRL</sequence>
<dbReference type="CDD" id="cd06529">
    <property type="entry name" value="S24_LexA-like"/>
    <property type="match status" value="1"/>
</dbReference>
<evidence type="ECO:0000256" key="1">
    <source>
        <dbReference type="ARBA" id="ARBA00007484"/>
    </source>
</evidence>
<dbReference type="PANTHER" id="PTHR33516">
    <property type="entry name" value="LEXA REPRESSOR"/>
    <property type="match status" value="1"/>
</dbReference>
<evidence type="ECO:0000256" key="3">
    <source>
        <dbReference type="ARBA" id="ARBA00022801"/>
    </source>
</evidence>
<feature type="domain" description="Peptidase S24/S26A/S26B/S26C" evidence="8">
    <location>
        <begin position="28"/>
        <end position="144"/>
    </location>
</feature>
<keyword evidence="3 7" id="KW-0378">Hydrolase</keyword>
<dbReference type="GO" id="GO:0006355">
    <property type="term" value="P:regulation of DNA-templated transcription"/>
    <property type="evidence" value="ECO:0007669"/>
    <property type="project" value="InterPro"/>
</dbReference>
<dbReference type="Proteomes" id="UP000193925">
    <property type="component" value="Chromosome AFERRI"/>
</dbReference>
<dbReference type="InterPro" id="IPR039418">
    <property type="entry name" value="LexA-like"/>
</dbReference>
<evidence type="ECO:0000313" key="9">
    <source>
        <dbReference type="EMBL" id="CDQ09348.1"/>
    </source>
</evidence>
<dbReference type="AlphaFoldDB" id="A0A060URC4"/>
<dbReference type="EMBL" id="CCCS020000022">
    <property type="protein sequence ID" value="CDQ09348.1"/>
    <property type="molecule type" value="Genomic_DNA"/>
</dbReference>
<evidence type="ECO:0000256" key="2">
    <source>
        <dbReference type="ARBA" id="ARBA00022763"/>
    </source>
</evidence>
<dbReference type="InterPro" id="IPR015927">
    <property type="entry name" value="Peptidase_S24_S26A/B/C"/>
</dbReference>
<evidence type="ECO:0000256" key="6">
    <source>
        <dbReference type="ARBA" id="ARBA00023236"/>
    </source>
</evidence>
<gene>
    <name evidence="10" type="primary">impA</name>
    <name evidence="10" type="ORF">AFERRI_20063</name>
    <name evidence="9" type="ORF">AFERRI_290007</name>
</gene>
<dbReference type="Pfam" id="PF00717">
    <property type="entry name" value="Peptidase_S24"/>
    <property type="match status" value="1"/>
</dbReference>
<keyword evidence="11" id="KW-1185">Reference proteome</keyword>
<evidence type="ECO:0000256" key="5">
    <source>
        <dbReference type="ARBA" id="ARBA00023204"/>
    </source>
</evidence>
<organism evidence="9">
    <name type="scientific">Acidithiobacillus ferrivorans</name>
    <dbReference type="NCBI Taxonomy" id="160808"/>
    <lineage>
        <taxon>Bacteria</taxon>
        <taxon>Pseudomonadati</taxon>
        <taxon>Pseudomonadota</taxon>
        <taxon>Acidithiobacillia</taxon>
        <taxon>Acidithiobacillales</taxon>
        <taxon>Acidithiobacillaceae</taxon>
        <taxon>Acidithiobacillus</taxon>
    </lineage>
</organism>
<dbReference type="GO" id="GO:0016787">
    <property type="term" value="F:hydrolase activity"/>
    <property type="evidence" value="ECO:0007669"/>
    <property type="project" value="UniProtKB-KW"/>
</dbReference>
<dbReference type="EMBL" id="LT841305">
    <property type="protein sequence ID" value="SMH65282.1"/>
    <property type="molecule type" value="Genomic_DNA"/>
</dbReference>
<dbReference type="NCBIfam" id="NF007621">
    <property type="entry name" value="PRK10276.1"/>
    <property type="match status" value="1"/>
</dbReference>
<dbReference type="PRINTS" id="PR00726">
    <property type="entry name" value="LEXASERPTASE"/>
</dbReference>
<evidence type="ECO:0000256" key="4">
    <source>
        <dbReference type="ARBA" id="ARBA00022813"/>
    </source>
</evidence>
<dbReference type="EC" id="3.4.21.-" evidence="9 10"/>
<keyword evidence="4 7" id="KW-0068">Autocatalytic cleavage</keyword>
<accession>A0A060URC4</accession>
<evidence type="ECO:0000313" key="10">
    <source>
        <dbReference type="EMBL" id="SMH65282.1"/>
    </source>
</evidence>
<comment type="similarity">
    <text evidence="1 7">Belongs to the peptidase S24 family.</text>
</comment>
<dbReference type="SUPFAM" id="SSF51306">
    <property type="entry name" value="LexA/Signal peptidase"/>
    <property type="match status" value="1"/>
</dbReference>
<dbReference type="GO" id="GO:0009432">
    <property type="term" value="P:SOS response"/>
    <property type="evidence" value="ECO:0007669"/>
    <property type="project" value="UniProtKB-KW"/>
</dbReference>